<keyword evidence="12" id="KW-1185">Reference proteome</keyword>
<comment type="caution">
    <text evidence="9">Lacks conserved residue(s) required for the propagation of feature annotation.</text>
</comment>
<dbReference type="GO" id="GO:0008964">
    <property type="term" value="F:phosphoenolpyruvate carboxylase activity"/>
    <property type="evidence" value="ECO:0007669"/>
    <property type="project" value="UniProtKB-EC"/>
</dbReference>
<evidence type="ECO:0000256" key="4">
    <source>
        <dbReference type="ARBA" id="ARBA00022419"/>
    </source>
</evidence>
<keyword evidence="5 9" id="KW-0460">Magnesium</keyword>
<dbReference type="PANTHER" id="PTHR30523">
    <property type="entry name" value="PHOSPHOENOLPYRUVATE CARBOXYLASE"/>
    <property type="match status" value="1"/>
</dbReference>
<evidence type="ECO:0000256" key="3">
    <source>
        <dbReference type="ARBA" id="ARBA00012305"/>
    </source>
</evidence>
<proteinExistence type="inferred from homology"/>
<dbReference type="NCBIfam" id="NF000584">
    <property type="entry name" value="PRK00009.1"/>
    <property type="match status" value="1"/>
</dbReference>
<evidence type="ECO:0000256" key="7">
    <source>
        <dbReference type="ARBA" id="ARBA00023300"/>
    </source>
</evidence>
<dbReference type="Proteomes" id="UP000639051">
    <property type="component" value="Unassembled WGS sequence"/>
</dbReference>
<gene>
    <name evidence="9 11" type="primary">ppc</name>
    <name evidence="11" type="ORF">JJE72_10350</name>
</gene>
<dbReference type="InterPro" id="IPR021135">
    <property type="entry name" value="PEP_COase"/>
</dbReference>
<dbReference type="EMBL" id="JAERRC010000024">
    <property type="protein sequence ID" value="MBL0705905.1"/>
    <property type="molecule type" value="Genomic_DNA"/>
</dbReference>
<keyword evidence="6 9" id="KW-0456">Lyase</keyword>
<dbReference type="PANTHER" id="PTHR30523:SF6">
    <property type="entry name" value="PHOSPHOENOLPYRUVATE CARBOXYLASE"/>
    <property type="match status" value="1"/>
</dbReference>
<evidence type="ECO:0000313" key="12">
    <source>
        <dbReference type="Proteomes" id="UP000639051"/>
    </source>
</evidence>
<evidence type="ECO:0000256" key="5">
    <source>
        <dbReference type="ARBA" id="ARBA00022842"/>
    </source>
</evidence>
<evidence type="ECO:0000256" key="2">
    <source>
        <dbReference type="ARBA" id="ARBA00008346"/>
    </source>
</evidence>
<dbReference type="PRINTS" id="PR00150">
    <property type="entry name" value="PEPCARBXLASE"/>
</dbReference>
<dbReference type="InterPro" id="IPR018129">
    <property type="entry name" value="PEP_COase_Lys_AS"/>
</dbReference>
<comment type="cofactor">
    <cofactor evidence="9">
        <name>Mg(2+)</name>
        <dbReference type="ChEBI" id="CHEBI:18420"/>
    </cofactor>
</comment>
<reference evidence="11 12" key="1">
    <citation type="submission" date="2021-01" db="EMBL/GenBank/DDBJ databases">
        <title>Genome public.</title>
        <authorList>
            <person name="Liu C."/>
            <person name="Sun Q."/>
        </authorList>
    </citation>
    <scope>NUCLEOTIDE SEQUENCE [LARGE SCALE GENOMIC DNA]</scope>
    <source>
        <strain evidence="11 12">JC656</strain>
    </source>
</reference>
<dbReference type="Pfam" id="PF00311">
    <property type="entry name" value="PEPcase"/>
    <property type="match status" value="1"/>
</dbReference>
<dbReference type="Gene3D" id="1.20.1440.90">
    <property type="entry name" value="Phosphoenolpyruvate/pyruvate domain"/>
    <property type="match status" value="1"/>
</dbReference>
<evidence type="ECO:0000256" key="10">
    <source>
        <dbReference type="PROSITE-ProRule" id="PRU10111"/>
    </source>
</evidence>
<feature type="active site" evidence="9 10">
    <location>
        <position position="168"/>
    </location>
</feature>
<comment type="catalytic activity">
    <reaction evidence="8 9">
        <text>oxaloacetate + phosphate = phosphoenolpyruvate + hydrogencarbonate</text>
        <dbReference type="Rhea" id="RHEA:28370"/>
        <dbReference type="ChEBI" id="CHEBI:16452"/>
        <dbReference type="ChEBI" id="CHEBI:17544"/>
        <dbReference type="ChEBI" id="CHEBI:43474"/>
        <dbReference type="ChEBI" id="CHEBI:58702"/>
        <dbReference type="EC" id="4.1.1.31"/>
    </reaction>
</comment>
<evidence type="ECO:0000256" key="8">
    <source>
        <dbReference type="ARBA" id="ARBA00048995"/>
    </source>
</evidence>
<dbReference type="RefSeq" id="WP_189692656.1">
    <property type="nucleotide sequence ID" value="NZ_BNCM01000002.1"/>
</dbReference>
<organism evidence="11 12">
    <name type="scientific">Sinomonas cellulolyticus</name>
    <dbReference type="NCBI Taxonomy" id="2801916"/>
    <lineage>
        <taxon>Bacteria</taxon>
        <taxon>Bacillati</taxon>
        <taxon>Actinomycetota</taxon>
        <taxon>Actinomycetes</taxon>
        <taxon>Micrococcales</taxon>
        <taxon>Micrococcaceae</taxon>
        <taxon>Sinomonas</taxon>
    </lineage>
</organism>
<evidence type="ECO:0000256" key="1">
    <source>
        <dbReference type="ARBA" id="ARBA00003670"/>
    </source>
</evidence>
<dbReference type="HAMAP" id="MF_00595">
    <property type="entry name" value="PEPcase_type1"/>
    <property type="match status" value="1"/>
</dbReference>
<evidence type="ECO:0000313" key="11">
    <source>
        <dbReference type="EMBL" id="MBL0705905.1"/>
    </source>
</evidence>
<evidence type="ECO:0000256" key="9">
    <source>
        <dbReference type="HAMAP-Rule" id="MF_00595"/>
    </source>
</evidence>
<sequence>MPGTAPDAAQGAAGAAAGTAAAGPAAELRADVRRLSTLLGESLVRQRGPKLLRLVEEVRLLTKESKEAARGGAGALGPWNAADVAEQVRELLASLPLTEATELVRAFAFYFHLANAAEQLHRVRELAAAVDDVGWLASAVRDIAAQAGTETLQHVADSLDVRPVFTAHPTEATRRSVLDKLRAIDRILEVPSREGTVLRRRQDRRLAEIIDQMWQTDEVRLVAPAPLDEARNAVYYLSTILAGPLPDVLDELAGLLAEHGVALPAGRSPLRFGSWIGGDRDGNPNVTAEVTREILGLQNQTAVRIAVGIVDELISTLSNSTDLTSVLPELEESIRADLAKLPALDPRVMELNAHEPYRLKLTCIKAKLLNTSRRVAAGAPHEPGRDYVNAAQLAADFDVMERSLRVHSPLAADGALGTARRILASCGLHLATLDIREQADYHHEAVGLLLDPLGELPGPYADLPREERRRVLSRELASRRPLTGHPVVLPGHAGRVYETMRVIRQSRRLLGPDVIETYIVSVTRGPDDVLAAALLAREAGLVRLHGDEPYAHIGFAPLLETLEELRRAAEIVDRLLDDPAYRELVRLRGDIQEVMLGYSDSNMESGVFTSQWEIHKAQRTLRDVAARHGVRLRLFHGRGGSVGRGGGPTHEAIMAQPNGVLEGEIKFTEQGEVISDKYSLPGLARENLELSLAAVMRATALHRDPHTALADRERFSALMDLVSDAAYARYRGLIDDPHLPAYFAASTPVELIGQLNIGSRPARRPATDVAPDGIPGFEGMRAITWVFGWTQSRQIVPGWFGVGSGLRAAREAGRDRELREMFRKWPIFASVISNVEMTLAKTDLEIASHYVSTLVPPGLHGIFASIRAEYELTVAEVRRLSGEDELLDTAPTLKRTLEIRDQYLDPISYLQVELLRRLRSGGGGETGAGGGAASGEVGEVGEVGEQLKRALLVTINGIAAGLRNTG</sequence>
<keyword evidence="7 9" id="KW-0120">Carbon dioxide fixation</keyword>
<evidence type="ECO:0000256" key="6">
    <source>
        <dbReference type="ARBA" id="ARBA00023239"/>
    </source>
</evidence>
<comment type="caution">
    <text evidence="11">The sequence shown here is derived from an EMBL/GenBank/DDBJ whole genome shotgun (WGS) entry which is preliminary data.</text>
</comment>
<comment type="subunit">
    <text evidence="9">Homotetramer.</text>
</comment>
<dbReference type="InterPro" id="IPR015813">
    <property type="entry name" value="Pyrv/PenolPyrv_kinase-like_dom"/>
</dbReference>
<dbReference type="SUPFAM" id="SSF51621">
    <property type="entry name" value="Phosphoenolpyruvate/pyruvate domain"/>
    <property type="match status" value="1"/>
</dbReference>
<protein>
    <recommendedName>
        <fullName evidence="4 9">Phosphoenolpyruvate carboxylase</fullName>
        <shortName evidence="9">PEPC</shortName>
        <shortName evidence="9">PEPCase</shortName>
        <ecNumber evidence="3 9">4.1.1.31</ecNumber>
    </recommendedName>
</protein>
<name>A0ABS1K2Q8_9MICC</name>
<dbReference type="PROSITE" id="PS00781">
    <property type="entry name" value="PEPCASE_1"/>
    <property type="match status" value="1"/>
</dbReference>
<dbReference type="EC" id="4.1.1.31" evidence="3 9"/>
<dbReference type="InterPro" id="IPR022805">
    <property type="entry name" value="PEP_COase_bac/pln-type"/>
</dbReference>
<accession>A0ABS1K2Q8</accession>
<comment type="similarity">
    <text evidence="2 9">Belongs to the PEPCase type 1 family.</text>
</comment>
<comment type="function">
    <text evidence="1 9">Forms oxaloacetate, a four-carbon dicarboxylic acid source for the tricarboxylic acid cycle.</text>
</comment>